<dbReference type="AlphaFoldDB" id="A0A5C5X439"/>
<dbReference type="InterPro" id="IPR010297">
    <property type="entry name" value="DUF900_hydrolase"/>
</dbReference>
<dbReference type="EMBL" id="SIHI01000001">
    <property type="protein sequence ID" value="TWT57887.1"/>
    <property type="molecule type" value="Genomic_DNA"/>
</dbReference>
<name>A0A5C5X439_9PLAN</name>
<keyword evidence="3" id="KW-1185">Reference proteome</keyword>
<dbReference type="InterPro" id="IPR029058">
    <property type="entry name" value="AB_hydrolase_fold"/>
</dbReference>
<organism evidence="2 3">
    <name type="scientific">Thalassoglobus neptunius</name>
    <dbReference type="NCBI Taxonomy" id="1938619"/>
    <lineage>
        <taxon>Bacteria</taxon>
        <taxon>Pseudomonadati</taxon>
        <taxon>Planctomycetota</taxon>
        <taxon>Planctomycetia</taxon>
        <taxon>Planctomycetales</taxon>
        <taxon>Planctomycetaceae</taxon>
        <taxon>Thalassoglobus</taxon>
    </lineage>
</organism>
<proteinExistence type="predicted"/>
<dbReference type="Proteomes" id="UP000317243">
    <property type="component" value="Unassembled WGS sequence"/>
</dbReference>
<feature type="region of interest" description="Disordered" evidence="1">
    <location>
        <begin position="74"/>
        <end position="101"/>
    </location>
</feature>
<dbReference type="RefSeq" id="WP_146507913.1">
    <property type="nucleotide sequence ID" value="NZ_SIHI01000001.1"/>
</dbReference>
<evidence type="ECO:0000256" key="1">
    <source>
        <dbReference type="SAM" id="MobiDB-lite"/>
    </source>
</evidence>
<dbReference type="OrthoDB" id="214440at2"/>
<comment type="caution">
    <text evidence="2">The sequence shown here is derived from an EMBL/GenBank/DDBJ whole genome shotgun (WGS) entry which is preliminary data.</text>
</comment>
<evidence type="ECO:0000313" key="2">
    <source>
        <dbReference type="EMBL" id="TWT57887.1"/>
    </source>
</evidence>
<feature type="compositionally biased region" description="Low complexity" evidence="1">
    <location>
        <begin position="83"/>
        <end position="101"/>
    </location>
</feature>
<dbReference type="SUPFAM" id="SSF53474">
    <property type="entry name" value="alpha/beta-Hydrolases"/>
    <property type="match status" value="1"/>
</dbReference>
<evidence type="ECO:0000313" key="3">
    <source>
        <dbReference type="Proteomes" id="UP000317243"/>
    </source>
</evidence>
<accession>A0A5C5X439</accession>
<sequence length="392" mass="43019">MTVTDSTTRTIDILRFWLRVLFFATIASPIIAGENENVLAAIESTSTEFHESDFGPLTVPLPVEDVDEEVGIQEDRITDDSSVESLQNSDSSSDTLSSTSASPAYCPDGYWIVSSRRSVQTIHHKNRPAWGLDAYYCLGNGQIVGSNLASLKAQLVPGIPVCVFSHGSFVTFESQARQAARAAAYFRSAANGQPLQLIFFTWPSDGPYSYIAPIDVTVRGKRAEFNGFHMATLISSIPESCPVTVIGHSHGSRVALAAMQLASGGPIQNHYFTGSVGNSRRLRVILAAGAMDHNWLNPGERYGVALNRVECLLNLRNQNDLALAWYPLSRPFAKRAIARSGITSRDMRTLGYNAQKIRQVDVTNRLGSDHQWPEYYSDPVVLGTILPYLISF</sequence>
<reference evidence="2 3" key="1">
    <citation type="submission" date="2019-02" db="EMBL/GenBank/DDBJ databases">
        <title>Deep-cultivation of Planctomycetes and their phenomic and genomic characterization uncovers novel biology.</title>
        <authorList>
            <person name="Wiegand S."/>
            <person name="Jogler M."/>
            <person name="Boedeker C."/>
            <person name="Pinto D."/>
            <person name="Vollmers J."/>
            <person name="Rivas-Marin E."/>
            <person name="Kohn T."/>
            <person name="Peeters S.H."/>
            <person name="Heuer A."/>
            <person name="Rast P."/>
            <person name="Oberbeckmann S."/>
            <person name="Bunk B."/>
            <person name="Jeske O."/>
            <person name="Meyerdierks A."/>
            <person name="Storesund J.E."/>
            <person name="Kallscheuer N."/>
            <person name="Luecker S."/>
            <person name="Lage O.M."/>
            <person name="Pohl T."/>
            <person name="Merkel B.J."/>
            <person name="Hornburger P."/>
            <person name="Mueller R.-W."/>
            <person name="Bruemmer F."/>
            <person name="Labrenz M."/>
            <person name="Spormann A.M."/>
            <person name="Op Den Camp H."/>
            <person name="Overmann J."/>
            <person name="Amann R."/>
            <person name="Jetten M.S.M."/>
            <person name="Mascher T."/>
            <person name="Medema M.H."/>
            <person name="Devos D.P."/>
            <person name="Kaster A.-K."/>
            <person name="Ovreas L."/>
            <person name="Rohde M."/>
            <person name="Galperin M.Y."/>
            <person name="Jogler C."/>
        </authorList>
    </citation>
    <scope>NUCLEOTIDE SEQUENCE [LARGE SCALE GENOMIC DNA]</scope>
    <source>
        <strain evidence="2 3">KOR42</strain>
    </source>
</reference>
<dbReference type="Pfam" id="PF05990">
    <property type="entry name" value="DUF900"/>
    <property type="match status" value="1"/>
</dbReference>
<evidence type="ECO:0008006" key="4">
    <source>
        <dbReference type="Google" id="ProtNLM"/>
    </source>
</evidence>
<protein>
    <recommendedName>
        <fullName evidence="4">Alpha/beta hydrolase family protein</fullName>
    </recommendedName>
</protein>
<gene>
    <name evidence="2" type="ORF">KOR42_12540</name>
</gene>